<dbReference type="Pfam" id="PF20258">
    <property type="entry name" value="tRNA_Me_trans_C"/>
    <property type="match status" value="1"/>
</dbReference>
<dbReference type="CDD" id="cd01998">
    <property type="entry name" value="MnmA_TRMU-like"/>
    <property type="match status" value="1"/>
</dbReference>
<dbReference type="InterPro" id="IPR014729">
    <property type="entry name" value="Rossmann-like_a/b/a_fold"/>
</dbReference>
<proteinExistence type="inferred from homology"/>
<dbReference type="GeneID" id="106811677"/>
<dbReference type="PANTHER" id="PTHR11933">
    <property type="entry name" value="TRNA 5-METHYLAMINOMETHYL-2-THIOURIDYLATE -METHYLTRANSFERASE"/>
    <property type="match status" value="1"/>
</dbReference>
<reference evidence="15" key="1">
    <citation type="submission" date="2025-08" db="UniProtKB">
        <authorList>
            <consortium name="RefSeq"/>
        </authorList>
    </citation>
    <scope>IDENTIFICATION</scope>
</reference>
<comment type="function">
    <text evidence="1">Catalyzes the 2-thiolation of uridine at the wobble position (U34) of mitochondrial tRNA(Lys), tRNA(Glu) and tRNA(Gln). Required for the formation of 5-taurinomethyl-2-thiouridine (tm5s2U) of mitochondrial tRNA(Lys), tRNA(Glu), and tRNA(Gln) at the wobble position. ATP is required to activate the C2 atom of the wobble base.</text>
</comment>
<dbReference type="EC" id="2.8.1.14" evidence="3"/>
<evidence type="ECO:0000256" key="9">
    <source>
        <dbReference type="ARBA" id="ARBA00022884"/>
    </source>
</evidence>
<dbReference type="InterPro" id="IPR046885">
    <property type="entry name" value="MnmA-like_C"/>
</dbReference>
<dbReference type="PANTHER" id="PTHR11933:SF5">
    <property type="entry name" value="MITOCHONDRIAL TRNA-SPECIFIC 2-THIOURIDYLASE 1"/>
    <property type="match status" value="1"/>
</dbReference>
<evidence type="ECO:0000259" key="13">
    <source>
        <dbReference type="Pfam" id="PF20259"/>
    </source>
</evidence>
<organism evidence="14 15">
    <name type="scientific">Priapulus caudatus</name>
    <name type="common">Priapulid worm</name>
    <dbReference type="NCBI Taxonomy" id="37621"/>
    <lineage>
        <taxon>Eukaryota</taxon>
        <taxon>Metazoa</taxon>
        <taxon>Ecdysozoa</taxon>
        <taxon>Scalidophora</taxon>
        <taxon>Priapulida</taxon>
        <taxon>Priapulimorpha</taxon>
        <taxon>Priapulimorphida</taxon>
        <taxon>Priapulidae</taxon>
        <taxon>Priapulus</taxon>
    </lineage>
</organism>
<evidence type="ECO:0000256" key="6">
    <source>
        <dbReference type="ARBA" id="ARBA00022694"/>
    </source>
</evidence>
<dbReference type="InterPro" id="IPR046884">
    <property type="entry name" value="MnmA-like_central"/>
</dbReference>
<evidence type="ECO:0000256" key="1">
    <source>
        <dbReference type="ARBA" id="ARBA00003986"/>
    </source>
</evidence>
<dbReference type="Pfam" id="PF20259">
    <property type="entry name" value="tRNA_Me_trans_M"/>
    <property type="match status" value="1"/>
</dbReference>
<evidence type="ECO:0000313" key="15">
    <source>
        <dbReference type="RefSeq" id="XP_014670864.1"/>
    </source>
</evidence>
<keyword evidence="7" id="KW-0547">Nucleotide-binding</keyword>
<evidence type="ECO:0000256" key="7">
    <source>
        <dbReference type="ARBA" id="ARBA00022741"/>
    </source>
</evidence>
<name>A0ABM1EF93_PRICU</name>
<comment type="similarity">
    <text evidence="2">Belongs to the MnmA/TRMU family.</text>
</comment>
<dbReference type="HAMAP" id="MF_00144">
    <property type="entry name" value="tRNA_thiouridyl_MnmA"/>
    <property type="match status" value="1"/>
</dbReference>
<dbReference type="NCBIfam" id="NF001138">
    <property type="entry name" value="PRK00143.1"/>
    <property type="match status" value="1"/>
</dbReference>
<comment type="catalytic activity">
    <reaction evidence="11">
        <text>5-taurinomethyluridine(34) in tRNA + S-sulfanyl-L-cysteinyl-[protein] + AH2 + ATP = 5-taurinomethyl-2-thiouridine(34) in tRNA + L-cysteinyl-[protein] + A + AMP + diphosphate + H(+)</text>
        <dbReference type="Rhea" id="RHEA:47040"/>
        <dbReference type="Rhea" id="RHEA-COMP:10131"/>
        <dbReference type="Rhea" id="RHEA-COMP:11726"/>
        <dbReference type="Rhea" id="RHEA-COMP:11732"/>
        <dbReference type="Rhea" id="RHEA-COMP:11733"/>
        <dbReference type="ChEBI" id="CHEBI:13193"/>
        <dbReference type="ChEBI" id="CHEBI:15378"/>
        <dbReference type="ChEBI" id="CHEBI:17499"/>
        <dbReference type="ChEBI" id="CHEBI:29950"/>
        <dbReference type="ChEBI" id="CHEBI:30616"/>
        <dbReference type="ChEBI" id="CHEBI:33019"/>
        <dbReference type="ChEBI" id="CHEBI:61963"/>
        <dbReference type="ChEBI" id="CHEBI:87171"/>
        <dbReference type="ChEBI" id="CHEBI:87172"/>
        <dbReference type="ChEBI" id="CHEBI:456215"/>
        <dbReference type="EC" id="2.8.1.14"/>
    </reaction>
</comment>
<dbReference type="Gene3D" id="2.30.30.280">
    <property type="entry name" value="Adenine nucleotide alpha hydrolases-like domains"/>
    <property type="match status" value="1"/>
</dbReference>
<accession>A0ABM1EF93</accession>
<protein>
    <recommendedName>
        <fullName evidence="3">tRNA-5-taurinomethyluridine 2-sulfurtransferase</fullName>
        <ecNumber evidence="3">2.8.1.14</ecNumber>
    </recommendedName>
</protein>
<gene>
    <name evidence="15" type="primary">LOC106811677</name>
</gene>
<keyword evidence="4" id="KW-0820">tRNA-binding</keyword>
<feature type="domain" description="tRNA-specific 2-thiouridylase MnmA-like central" evidence="13">
    <location>
        <begin position="215"/>
        <end position="277"/>
    </location>
</feature>
<keyword evidence="9" id="KW-0694">RNA-binding</keyword>
<dbReference type="SUPFAM" id="SSF52402">
    <property type="entry name" value="Adenine nucleotide alpha hydrolases-like"/>
    <property type="match status" value="1"/>
</dbReference>
<keyword evidence="6" id="KW-0819">tRNA processing</keyword>
<keyword evidence="8" id="KW-0067">ATP-binding</keyword>
<feature type="domain" description="tRNA-specific 2-thiouridylase MnmA-like C-terminal" evidence="12">
    <location>
        <begin position="289"/>
        <end position="368"/>
    </location>
</feature>
<evidence type="ECO:0000256" key="11">
    <source>
        <dbReference type="ARBA" id="ARBA00049564"/>
    </source>
</evidence>
<evidence type="ECO:0000259" key="12">
    <source>
        <dbReference type="Pfam" id="PF20258"/>
    </source>
</evidence>
<evidence type="ECO:0000313" key="14">
    <source>
        <dbReference type="Proteomes" id="UP000695022"/>
    </source>
</evidence>
<dbReference type="InterPro" id="IPR004506">
    <property type="entry name" value="MnmA-like"/>
</dbReference>
<dbReference type="Gene3D" id="2.40.30.10">
    <property type="entry name" value="Translation factors"/>
    <property type="match status" value="1"/>
</dbReference>
<keyword evidence="14" id="KW-1185">Reference proteome</keyword>
<dbReference type="Pfam" id="PF03054">
    <property type="entry name" value="tRNA_Me_trans"/>
    <property type="match status" value="1"/>
</dbReference>
<evidence type="ECO:0000256" key="8">
    <source>
        <dbReference type="ARBA" id="ARBA00022840"/>
    </source>
</evidence>
<sequence length="397" mass="44324">MQPIRRVVCGISGGVDSGVAALLLKQKGYEVVGAFMRNWDVTNEVGVCMADKEMEDATRVTKTLGIPLKEMNFVKDYWQEVFSEFLSDYENGLTPNPDILCNRHIKFNTFVEHALTTLDADAVATGHYARTSFGSYLEDYQEEANVKLLTAADEVKDQTFFLSQVRQRALRRAMFPLSDLTKDQVKRIASEAGMDFLVKKKESMGICFIGSRDFKKFIRQYLDAKPGNFVDCDTGEVVGRHAGIHNYTLGQRCRLGGKPHKYYVARKHVKTREVEVAAGTHHPALYSNSMTTGPAYWIDEQPPARLRAGGRLDCLFRFQHGKPLVPCTVTRASDDGLDISLSVPQRALTPGQYATLYDGRECLGSARIQHVGPTLHEVTLNRSSSDESRAALLLCQS</sequence>
<evidence type="ECO:0000256" key="3">
    <source>
        <dbReference type="ARBA" id="ARBA00011953"/>
    </source>
</evidence>
<evidence type="ECO:0000256" key="10">
    <source>
        <dbReference type="ARBA" id="ARBA00023157"/>
    </source>
</evidence>
<keyword evidence="5" id="KW-0808">Transferase</keyword>
<evidence type="ECO:0000256" key="2">
    <source>
        <dbReference type="ARBA" id="ARBA00006191"/>
    </source>
</evidence>
<evidence type="ECO:0000256" key="5">
    <source>
        <dbReference type="ARBA" id="ARBA00022679"/>
    </source>
</evidence>
<dbReference type="NCBIfam" id="TIGR00420">
    <property type="entry name" value="trmU"/>
    <property type="match status" value="1"/>
</dbReference>
<evidence type="ECO:0000256" key="4">
    <source>
        <dbReference type="ARBA" id="ARBA00022555"/>
    </source>
</evidence>
<dbReference type="RefSeq" id="XP_014670864.1">
    <property type="nucleotide sequence ID" value="XM_014815378.1"/>
</dbReference>
<keyword evidence="10" id="KW-1015">Disulfide bond</keyword>
<dbReference type="Proteomes" id="UP000695022">
    <property type="component" value="Unplaced"/>
</dbReference>
<dbReference type="InterPro" id="IPR023382">
    <property type="entry name" value="MnmA-like_central_sf"/>
</dbReference>
<dbReference type="Gene3D" id="3.40.50.620">
    <property type="entry name" value="HUPs"/>
    <property type="match status" value="1"/>
</dbReference>